<dbReference type="SUPFAM" id="SSF88713">
    <property type="entry name" value="Glycoside hydrolase/deacetylase"/>
    <property type="match status" value="1"/>
</dbReference>
<evidence type="ECO:0000313" key="10">
    <source>
        <dbReference type="Proteomes" id="UP000187266"/>
    </source>
</evidence>
<keyword evidence="8" id="KW-0812">Transmembrane</keyword>
<feature type="region of interest" description="Disordered" evidence="7">
    <location>
        <begin position="1"/>
        <end position="30"/>
    </location>
</feature>
<dbReference type="GO" id="GO:0005576">
    <property type="term" value="C:extracellular region"/>
    <property type="evidence" value="ECO:0007669"/>
    <property type="project" value="UniProtKB-SubCell"/>
</dbReference>
<dbReference type="RefSeq" id="WP_076979029.1">
    <property type="nucleotide sequence ID" value="NZ_CP019124.1"/>
</dbReference>
<dbReference type="GO" id="GO:0016810">
    <property type="term" value="F:hydrolase activity, acting on carbon-nitrogen (but not peptide) bonds"/>
    <property type="evidence" value="ECO:0007669"/>
    <property type="project" value="InterPro"/>
</dbReference>
<keyword evidence="5" id="KW-0732">Signal</keyword>
<gene>
    <name evidence="9" type="ORF">BV394_04085</name>
</gene>
<keyword evidence="8" id="KW-1133">Transmembrane helix</keyword>
<evidence type="ECO:0000256" key="2">
    <source>
        <dbReference type="ARBA" id="ARBA00004613"/>
    </source>
</evidence>
<feature type="region of interest" description="Disordered" evidence="7">
    <location>
        <begin position="435"/>
        <end position="464"/>
    </location>
</feature>
<proteinExistence type="inferred from homology"/>
<sequence length="464" mass="50740">MGNPLHLLPGAAQSAAPDPAACRPEDRHPTDRAPLRRRRVLGWLGWVVAAPLLLVALGWVLGAGVWALLPALAWAGLAALVLHPSMILPGGVPVLTYHSVSRQPGWLPWARQISIRPEVLDRQMGQLGRMGVTVIDDAELMRMRRFGAALPDNLAVLHFDDGYLDNRVAAWPILRRHGLRATLFVSIDFVDPAPGLRPTMEDSATPRWDGYLRWDELREMEASGVFTIEAHGTDHARVETGAAVLETLTAGNWKRLAWKQWAADQGPKHDWYLAAAPAIVSLGAPVRRSAPALAARAWRPDGSSPQNLETPAEYAARVTKVFARCQQVFRAELGRPARIFCWPQNVASAAAHDIAVKAGFVATTGARERNTPHEPTERISRIHIGQDWIGLRCPLADDLGFRATLRCFQGNLYWGLVLLALGGIRRAVTAGQRLTAPLRRSRPHDMAAPSSAPSRTLAKTGPTP</sequence>
<feature type="compositionally biased region" description="Low complexity" evidence="7">
    <location>
        <begin position="9"/>
        <end position="21"/>
    </location>
</feature>
<protein>
    <recommendedName>
        <fullName evidence="4">Chitooligosaccharide deacetylase</fullName>
    </recommendedName>
    <alternativeName>
        <fullName evidence="6">Nodulation protein B</fullName>
    </alternativeName>
</protein>
<dbReference type="Proteomes" id="UP000187266">
    <property type="component" value="Chromosome"/>
</dbReference>
<organism evidence="9 10">
    <name type="scientific">Brevirhabdus pacifica</name>
    <dbReference type="NCBI Taxonomy" id="1267768"/>
    <lineage>
        <taxon>Bacteria</taxon>
        <taxon>Pseudomonadati</taxon>
        <taxon>Pseudomonadota</taxon>
        <taxon>Alphaproteobacteria</taxon>
        <taxon>Rhodobacterales</taxon>
        <taxon>Paracoccaceae</taxon>
        <taxon>Brevirhabdus</taxon>
    </lineage>
</organism>
<reference evidence="9 10" key="1">
    <citation type="submission" date="2017-01" db="EMBL/GenBank/DDBJ databases">
        <title>Genomic analysis of Xuhuaishuia manganoxidans DY6-4.</title>
        <authorList>
            <person name="Wang X."/>
        </authorList>
    </citation>
    <scope>NUCLEOTIDE SEQUENCE [LARGE SCALE GENOMIC DNA]</scope>
    <source>
        <strain evidence="9 10">DY6-4</strain>
    </source>
</reference>
<evidence type="ECO:0000313" key="9">
    <source>
        <dbReference type="EMBL" id="APX89006.1"/>
    </source>
</evidence>
<comment type="similarity">
    <text evidence="3">Belongs to the polysaccharide deacetylase family.</text>
</comment>
<dbReference type="EMBL" id="CP019124">
    <property type="protein sequence ID" value="APX89006.1"/>
    <property type="molecule type" value="Genomic_DNA"/>
</dbReference>
<name>A0A1U7DGB1_9RHOB</name>
<accession>A0A1U7DGB1</accession>
<dbReference type="InterPro" id="IPR051398">
    <property type="entry name" value="Polysacch_Deacetylase"/>
</dbReference>
<comment type="subcellular location">
    <subcellularLocation>
        <location evidence="2">Secreted</location>
    </subcellularLocation>
</comment>
<dbReference type="AlphaFoldDB" id="A0A1U7DGB1"/>
<feature type="transmembrane region" description="Helical" evidence="8">
    <location>
        <begin position="65"/>
        <end position="82"/>
    </location>
</feature>
<dbReference type="PANTHER" id="PTHR34216">
    <property type="match status" value="1"/>
</dbReference>
<evidence type="ECO:0000256" key="5">
    <source>
        <dbReference type="ARBA" id="ARBA00022729"/>
    </source>
</evidence>
<dbReference type="STRING" id="1267768.BV394_04085"/>
<evidence type="ECO:0000256" key="8">
    <source>
        <dbReference type="SAM" id="Phobius"/>
    </source>
</evidence>
<evidence type="ECO:0000256" key="3">
    <source>
        <dbReference type="ARBA" id="ARBA00010973"/>
    </source>
</evidence>
<evidence type="ECO:0000256" key="1">
    <source>
        <dbReference type="ARBA" id="ARBA00003236"/>
    </source>
</evidence>
<keyword evidence="8" id="KW-0472">Membrane</keyword>
<dbReference type="Gene3D" id="3.20.20.370">
    <property type="entry name" value="Glycoside hydrolase/deacetylase"/>
    <property type="match status" value="1"/>
</dbReference>
<comment type="function">
    <text evidence="1">Is involved in generating a small heat-stable compound (Nod), an acylated oligomer of N-acetylglucosamine, that stimulates mitosis in various plant protoplasts.</text>
</comment>
<feature type="transmembrane region" description="Helical" evidence="8">
    <location>
        <begin position="40"/>
        <end position="59"/>
    </location>
</feature>
<dbReference type="Pfam" id="PF01522">
    <property type="entry name" value="Polysacc_deac_1"/>
    <property type="match status" value="1"/>
</dbReference>
<dbReference type="CDD" id="cd10969">
    <property type="entry name" value="CE4_Ecf1_like_5s"/>
    <property type="match status" value="1"/>
</dbReference>
<evidence type="ECO:0000256" key="7">
    <source>
        <dbReference type="SAM" id="MobiDB-lite"/>
    </source>
</evidence>
<dbReference type="PANTHER" id="PTHR34216:SF3">
    <property type="entry name" value="POLY-BETA-1,6-N-ACETYL-D-GLUCOSAMINE N-DEACETYLASE"/>
    <property type="match status" value="1"/>
</dbReference>
<keyword evidence="10" id="KW-1185">Reference proteome</keyword>
<dbReference type="GO" id="GO:0005975">
    <property type="term" value="P:carbohydrate metabolic process"/>
    <property type="evidence" value="ECO:0007669"/>
    <property type="project" value="InterPro"/>
</dbReference>
<dbReference type="InterPro" id="IPR002509">
    <property type="entry name" value="NODB_dom"/>
</dbReference>
<evidence type="ECO:0000256" key="6">
    <source>
        <dbReference type="ARBA" id="ARBA00032976"/>
    </source>
</evidence>
<evidence type="ECO:0000256" key="4">
    <source>
        <dbReference type="ARBA" id="ARBA00020071"/>
    </source>
</evidence>
<accession>A0A2M9DFC8</accession>
<dbReference type="InterPro" id="IPR011330">
    <property type="entry name" value="Glyco_hydro/deAcase_b/a-brl"/>
</dbReference>